<dbReference type="Proteomes" id="UP000223982">
    <property type="component" value="Unassembled WGS sequence"/>
</dbReference>
<evidence type="ECO:0000313" key="1">
    <source>
        <dbReference type="EMBL" id="PHJ26311.1"/>
    </source>
</evidence>
<reference evidence="1 2" key="1">
    <citation type="submission" date="2017-02" db="EMBL/GenBank/DDBJ databases">
        <title>Prevalence of linear plasmids in Propionibacterium acnes isolates obtained from cancerous prostatic tissue.</title>
        <authorList>
            <person name="Davidsson S."/>
            <person name="Bruggemann H."/>
        </authorList>
    </citation>
    <scope>NUCLEOTIDE SEQUENCE [LARGE SCALE GENOMIC DNA]</scope>
    <source>
        <strain evidence="1 2">09-9</strain>
    </source>
</reference>
<gene>
    <name evidence="1" type="ORF">APS60_11750</name>
</gene>
<organism evidence="1 2">
    <name type="scientific">Cutibacterium acnes</name>
    <name type="common">Propionibacterium acnes</name>
    <dbReference type="NCBI Taxonomy" id="1747"/>
    <lineage>
        <taxon>Bacteria</taxon>
        <taxon>Bacillati</taxon>
        <taxon>Actinomycetota</taxon>
        <taxon>Actinomycetes</taxon>
        <taxon>Propionibacteriales</taxon>
        <taxon>Propionibacteriaceae</taxon>
        <taxon>Cutibacterium</taxon>
    </lineage>
</organism>
<comment type="caution">
    <text evidence="1">The sequence shown here is derived from an EMBL/GenBank/DDBJ whole genome shotgun (WGS) entry which is preliminary data.</text>
</comment>
<accession>A0AA44U2J2</accession>
<dbReference type="AlphaFoldDB" id="A0AA44U2J2"/>
<evidence type="ECO:0000313" key="2">
    <source>
        <dbReference type="Proteomes" id="UP000223982"/>
    </source>
</evidence>
<sequence length="74" mass="8074">HQHASHTLLTTTPANNNVGGPASVLIHNRSYASPYDIVSVIPSPVTETYPSLSLIPRIVIPATSEHLFIDYRPQ</sequence>
<feature type="non-terminal residue" evidence="1">
    <location>
        <position position="1"/>
    </location>
</feature>
<name>A0AA44U2J2_CUTAC</name>
<protein>
    <submittedName>
        <fullName evidence="1">Uncharacterized protein</fullName>
    </submittedName>
</protein>
<proteinExistence type="predicted"/>
<dbReference type="EMBL" id="LKVB01000011">
    <property type="protein sequence ID" value="PHJ26311.1"/>
    <property type="molecule type" value="Genomic_DNA"/>
</dbReference>